<evidence type="ECO:0000313" key="1">
    <source>
        <dbReference type="EMBL" id="GAA0577637.1"/>
    </source>
</evidence>
<dbReference type="Pfam" id="PF13692">
    <property type="entry name" value="Glyco_trans_1_4"/>
    <property type="match status" value="1"/>
</dbReference>
<evidence type="ECO:0000313" key="2">
    <source>
        <dbReference type="Proteomes" id="UP001499951"/>
    </source>
</evidence>
<proteinExistence type="predicted"/>
<dbReference type="SUPFAM" id="SSF53756">
    <property type="entry name" value="UDP-Glycosyltransferase/glycogen phosphorylase"/>
    <property type="match status" value="1"/>
</dbReference>
<keyword evidence="2" id="KW-1185">Reference proteome</keyword>
<protein>
    <recommendedName>
        <fullName evidence="3">Glycosyl transferase family 1 domain-containing protein</fullName>
    </recommendedName>
</protein>
<evidence type="ECO:0008006" key="3">
    <source>
        <dbReference type="Google" id="ProtNLM"/>
    </source>
</evidence>
<name>A0ABP3PWT0_9PROT</name>
<dbReference type="RefSeq" id="WP_166936170.1">
    <property type="nucleotide sequence ID" value="NZ_BAAADD010000007.1"/>
</dbReference>
<dbReference type="EMBL" id="BAAADD010000007">
    <property type="protein sequence ID" value="GAA0577637.1"/>
    <property type="molecule type" value="Genomic_DNA"/>
</dbReference>
<dbReference type="Proteomes" id="UP001499951">
    <property type="component" value="Unassembled WGS sequence"/>
</dbReference>
<reference evidence="2" key="1">
    <citation type="journal article" date="2019" name="Int. J. Syst. Evol. Microbiol.">
        <title>The Global Catalogue of Microorganisms (GCM) 10K type strain sequencing project: providing services to taxonomists for standard genome sequencing and annotation.</title>
        <authorList>
            <consortium name="The Broad Institute Genomics Platform"/>
            <consortium name="The Broad Institute Genome Sequencing Center for Infectious Disease"/>
            <person name="Wu L."/>
            <person name="Ma J."/>
        </authorList>
    </citation>
    <scope>NUCLEOTIDE SEQUENCE [LARGE SCALE GENOMIC DNA]</scope>
    <source>
        <strain evidence="2">JCM 15089</strain>
    </source>
</reference>
<gene>
    <name evidence="1" type="ORF">GCM10008942_28150</name>
</gene>
<sequence>MSTVLADFWYGCVLKTKVDMLDDLVATRPVLRLLCRIPPMRAVVLLVLARGYDAVIPNWYTYGRLFTVLSALFGRRNVVLFEVIDFGVRRGRIAEMLARRLLGPCLRRVVLGIQVMSRFECGLLSERYGLPLDRLHFVRFPLIWERRESLPYRDPAEPIVFSAGRGGCDWPTLFAAAKRSRWKLVVVCARSDFSYVERLNAGVGAEIHSDLQRQDYDALMARAAVFVACLREERKSSGHIRFGHAIEAMVPTVISATACMTDYLTDGVTGAAVPPGDKDALASRIDGLLADATERRNLAESAFDHFKAYNKEEYFAALNGVLQTCLSAR</sequence>
<comment type="caution">
    <text evidence="1">The sequence shown here is derived from an EMBL/GenBank/DDBJ whole genome shotgun (WGS) entry which is preliminary data.</text>
</comment>
<accession>A0ABP3PWT0</accession>
<dbReference type="Gene3D" id="3.40.50.2000">
    <property type="entry name" value="Glycogen Phosphorylase B"/>
    <property type="match status" value="1"/>
</dbReference>
<organism evidence="1 2">
    <name type="scientific">Rhizomicrobium electricum</name>
    <dbReference type="NCBI Taxonomy" id="480070"/>
    <lineage>
        <taxon>Bacteria</taxon>
        <taxon>Pseudomonadati</taxon>
        <taxon>Pseudomonadota</taxon>
        <taxon>Alphaproteobacteria</taxon>
        <taxon>Micropepsales</taxon>
        <taxon>Micropepsaceae</taxon>
        <taxon>Rhizomicrobium</taxon>
    </lineage>
</organism>